<comment type="caution">
    <text evidence="1">The sequence shown here is derived from an EMBL/GenBank/DDBJ whole genome shotgun (WGS) entry which is preliminary data.</text>
</comment>
<dbReference type="AlphaFoldDB" id="A0A7W7LHU4"/>
<evidence type="ECO:0000313" key="1">
    <source>
        <dbReference type="EMBL" id="MBB4890454.1"/>
    </source>
</evidence>
<gene>
    <name evidence="1" type="ORF">FHS38_006539</name>
</gene>
<dbReference type="RefSeq" id="WP_184739650.1">
    <property type="nucleotide sequence ID" value="NZ_BMRW01000017.1"/>
</dbReference>
<evidence type="ECO:0000313" key="2">
    <source>
        <dbReference type="Proteomes" id="UP000556436"/>
    </source>
</evidence>
<keyword evidence="2" id="KW-1185">Reference proteome</keyword>
<protein>
    <submittedName>
        <fullName evidence="1">Uncharacterized protein</fullName>
    </submittedName>
</protein>
<organism evidence="1 2">
    <name type="scientific">Streptomyces netropsis</name>
    <name type="common">Streptoverticillium netropsis</name>
    <dbReference type="NCBI Taxonomy" id="55404"/>
    <lineage>
        <taxon>Bacteria</taxon>
        <taxon>Bacillati</taxon>
        <taxon>Actinomycetota</taxon>
        <taxon>Actinomycetes</taxon>
        <taxon>Kitasatosporales</taxon>
        <taxon>Streptomycetaceae</taxon>
        <taxon>Streptomyces</taxon>
    </lineage>
</organism>
<dbReference type="EMBL" id="JACHJG010000019">
    <property type="protein sequence ID" value="MBB4890454.1"/>
    <property type="molecule type" value="Genomic_DNA"/>
</dbReference>
<dbReference type="Proteomes" id="UP000556436">
    <property type="component" value="Unassembled WGS sequence"/>
</dbReference>
<name>A0A7W7LHU4_STRNE</name>
<proteinExistence type="predicted"/>
<reference evidence="1 2" key="1">
    <citation type="submission" date="2020-08" db="EMBL/GenBank/DDBJ databases">
        <title>Genomic Encyclopedia of Type Strains, Phase III (KMG-III): the genomes of soil and plant-associated and newly described type strains.</title>
        <authorList>
            <person name="Whitman W."/>
        </authorList>
    </citation>
    <scope>NUCLEOTIDE SEQUENCE [LARGE SCALE GENOMIC DNA]</scope>
    <source>
        <strain evidence="1 2">CECT 3265</strain>
    </source>
</reference>
<accession>A0A7W7LHU4</accession>
<sequence length="86" mass="9566">MFTFTQLRARKRHIRLMNVASHLVREAESRLMGEPSRVTAVTAVEVATLAFGRHELRIEEAEATDYLAAALVDRGHSIDHLPAVSA</sequence>